<feature type="compositionally biased region" description="Basic and acidic residues" evidence="1">
    <location>
        <begin position="283"/>
        <end position="298"/>
    </location>
</feature>
<protein>
    <recommendedName>
        <fullName evidence="4">PID domain-containing protein</fullName>
    </recommendedName>
</protein>
<feature type="compositionally biased region" description="Basic residues" evidence="1">
    <location>
        <begin position="272"/>
        <end position="282"/>
    </location>
</feature>
<name>A0AAQ4DGA5_AMBAM</name>
<feature type="compositionally biased region" description="Low complexity" evidence="1">
    <location>
        <begin position="482"/>
        <end position="505"/>
    </location>
</feature>
<dbReference type="PANTHER" id="PTHR21219:SF4">
    <property type="entry name" value="PID DOMAIN-CONTAINING PROTEIN"/>
    <property type="match status" value="1"/>
</dbReference>
<feature type="compositionally biased region" description="Polar residues" evidence="1">
    <location>
        <begin position="382"/>
        <end position="397"/>
    </location>
</feature>
<proteinExistence type="predicted"/>
<sequence>MFKQREEVVSAEDSSRSFFVRYLGCTRFQSKSKQRGLKALQQPLLDLYSAARRKGESQRSVHPLALTQRLDVSHYGLVVAEALEDPETRRAVTAVTRVITPAANIVLWAALRFSARLAKRRSIGAAFVPLACSEDVVDRSWYLGLSAKRRFLVGLAHPPVFACLFRQVAAPSTWECHGFICASAEDALLICSSLGEARDTVVVLDRPRPAPVLVPNGKRPDDYSDLTSITASSYTARNPSSRKLTSSIDEPQSSVTASASGYYQEVVDRRFKSPRRSSKRVSRRTDTESKSSASEERKRRVRRKSNSYKYRDLSKKYAGAALPRPVTSELSYSSAGNVTATTEDTLVKDVVLQTTNHKDGLIFQNVVPAANGRSGAPESFDESSSSAQTPTNDTGYFSSKSKSAKASKEDLVNAEVPAAPPEPPPPPRPPQSTYYFGQNVVPTATTTQKTTVTSYTYFLKDTARIPVKEPVITPEQLKPREANTTATAATITPPSGTSDSSLSGYHSDSCCQTREAGTMTKDDDCCDSDCCCSCDFSSACSECSSSRRTLVPSGRCQSRGQMTISETMNFSSECDSEAHWLRRGSVANSFSTDGRVKGRAESGREHVTRAQVHHHHQHHERSHHSTQHHHTFTAVKYREQQEQKQLETHGKTMKNAYTSTTESLCGDSIPNGKVVIDVVQCDGISRGVMTPGVISFNKHGHVRDWASLSNCSGSSRVTTTTLQPVQRPQRTAKAIRWEQQPQLTKRKSKPGFLSNLKTSLTRARLRTGKLFSRMRPHRTSKEIATTTTVHDPDAVSQEEVCLSPDGNIRPKRKRRRRLSWSFHDLRSAFPSKNGAAASATANAPQRPRRRKKKGHKGAVNGGAGGSDVSDSFLEEEERTADASCAPRRPRRKSDSELGGQQHPPRRVAGDVTTIHVEHGLTKDGFKRWSNTNLHSELGYIP</sequence>
<evidence type="ECO:0000256" key="1">
    <source>
        <dbReference type="SAM" id="MobiDB-lite"/>
    </source>
</evidence>
<feature type="region of interest" description="Disordered" evidence="1">
    <location>
        <begin position="787"/>
        <end position="816"/>
    </location>
</feature>
<dbReference type="AlphaFoldDB" id="A0AAQ4DGA5"/>
<evidence type="ECO:0000313" key="3">
    <source>
        <dbReference type="Proteomes" id="UP001321473"/>
    </source>
</evidence>
<feature type="region of interest" description="Disordered" evidence="1">
    <location>
        <begin position="829"/>
        <end position="910"/>
    </location>
</feature>
<feature type="compositionally biased region" description="Pro residues" evidence="1">
    <location>
        <begin position="418"/>
        <end position="430"/>
    </location>
</feature>
<feature type="region of interest" description="Disordered" evidence="1">
    <location>
        <begin position="209"/>
        <end position="256"/>
    </location>
</feature>
<dbReference type="PANTHER" id="PTHR21219">
    <property type="entry name" value="FI19613P1"/>
    <property type="match status" value="1"/>
</dbReference>
<dbReference type="EMBL" id="JARKHS020031087">
    <property type="protein sequence ID" value="KAK8761495.1"/>
    <property type="molecule type" value="Genomic_DNA"/>
</dbReference>
<feature type="region of interest" description="Disordered" evidence="1">
    <location>
        <begin position="590"/>
        <end position="630"/>
    </location>
</feature>
<gene>
    <name evidence="2" type="ORF">V5799_027235</name>
</gene>
<keyword evidence="3" id="KW-1185">Reference proteome</keyword>
<reference evidence="2 3" key="1">
    <citation type="journal article" date="2023" name="Arcadia Sci">
        <title>De novo assembly of a long-read Amblyomma americanum tick genome.</title>
        <authorList>
            <person name="Chou S."/>
            <person name="Poskanzer K.E."/>
            <person name="Rollins M."/>
            <person name="Thuy-Boun P.S."/>
        </authorList>
    </citation>
    <scope>NUCLEOTIDE SEQUENCE [LARGE SCALE GENOMIC DNA]</scope>
    <source>
        <strain evidence="2">F_SG_1</strain>
        <tissue evidence="2">Salivary glands</tissue>
    </source>
</reference>
<feature type="region of interest" description="Disordered" evidence="1">
    <location>
        <begin position="479"/>
        <end position="505"/>
    </location>
</feature>
<feature type="compositionally biased region" description="Basic residues" evidence="1">
    <location>
        <begin position="846"/>
        <end position="856"/>
    </location>
</feature>
<feature type="region of interest" description="Disordered" evidence="1">
    <location>
        <begin position="268"/>
        <end position="312"/>
    </location>
</feature>
<feature type="compositionally biased region" description="Basic residues" evidence="1">
    <location>
        <begin position="611"/>
        <end position="630"/>
    </location>
</feature>
<comment type="caution">
    <text evidence="2">The sequence shown here is derived from an EMBL/GenBank/DDBJ whole genome shotgun (WGS) entry which is preliminary data.</text>
</comment>
<accession>A0AAQ4DGA5</accession>
<feature type="compositionally biased region" description="Polar residues" evidence="1">
    <location>
        <begin position="225"/>
        <end position="256"/>
    </location>
</feature>
<feature type="region of interest" description="Disordered" evidence="1">
    <location>
        <begin position="372"/>
        <end position="435"/>
    </location>
</feature>
<feature type="compositionally biased region" description="Basic and acidic residues" evidence="1">
    <location>
        <begin position="594"/>
        <end position="608"/>
    </location>
</feature>
<organism evidence="2 3">
    <name type="scientific">Amblyomma americanum</name>
    <name type="common">Lone star tick</name>
    <dbReference type="NCBI Taxonomy" id="6943"/>
    <lineage>
        <taxon>Eukaryota</taxon>
        <taxon>Metazoa</taxon>
        <taxon>Ecdysozoa</taxon>
        <taxon>Arthropoda</taxon>
        <taxon>Chelicerata</taxon>
        <taxon>Arachnida</taxon>
        <taxon>Acari</taxon>
        <taxon>Parasitiformes</taxon>
        <taxon>Ixodida</taxon>
        <taxon>Ixodoidea</taxon>
        <taxon>Ixodidae</taxon>
        <taxon>Amblyomminae</taxon>
        <taxon>Amblyomma</taxon>
    </lineage>
</organism>
<evidence type="ECO:0008006" key="4">
    <source>
        <dbReference type="Google" id="ProtNLM"/>
    </source>
</evidence>
<evidence type="ECO:0000313" key="2">
    <source>
        <dbReference type="EMBL" id="KAK8761495.1"/>
    </source>
</evidence>
<dbReference type="Proteomes" id="UP001321473">
    <property type="component" value="Unassembled WGS sequence"/>
</dbReference>